<keyword evidence="3" id="KW-1185">Reference proteome</keyword>
<dbReference type="PANTHER" id="PTHR47481:SF5">
    <property type="entry name" value="RIBONUCLEASE H-LIKE DOMAIN, GAG-PRE-INTEGRASE DOMAIN, GAG-POLYPEPTIDE OF LTR COPIA-TYPE-RELATED"/>
    <property type="match status" value="1"/>
</dbReference>
<feature type="region of interest" description="Disordered" evidence="1">
    <location>
        <begin position="162"/>
        <end position="239"/>
    </location>
</feature>
<reference evidence="2" key="1">
    <citation type="submission" date="2021-08" db="EMBL/GenBank/DDBJ databases">
        <title>WGS assembly of Ceratopteris richardii.</title>
        <authorList>
            <person name="Marchant D.B."/>
            <person name="Chen G."/>
            <person name="Jenkins J."/>
            <person name="Shu S."/>
            <person name="Leebens-Mack J."/>
            <person name="Grimwood J."/>
            <person name="Schmutz J."/>
            <person name="Soltis P."/>
            <person name="Soltis D."/>
            <person name="Chen Z.-H."/>
        </authorList>
    </citation>
    <scope>NUCLEOTIDE SEQUENCE</scope>
    <source>
        <strain evidence="2">Whitten #5841</strain>
        <tissue evidence="2">Leaf</tissue>
    </source>
</reference>
<dbReference type="Pfam" id="PF14223">
    <property type="entry name" value="Retrotran_gag_2"/>
    <property type="match status" value="1"/>
</dbReference>
<feature type="compositionally biased region" description="Basic and acidic residues" evidence="1">
    <location>
        <begin position="181"/>
        <end position="192"/>
    </location>
</feature>
<feature type="compositionally biased region" description="Low complexity" evidence="1">
    <location>
        <begin position="203"/>
        <end position="214"/>
    </location>
</feature>
<dbReference type="PANTHER" id="PTHR47481">
    <property type="match status" value="1"/>
</dbReference>
<name>A0A8T2T370_CERRI</name>
<organism evidence="2 3">
    <name type="scientific">Ceratopteris richardii</name>
    <name type="common">Triangle waterfern</name>
    <dbReference type="NCBI Taxonomy" id="49495"/>
    <lineage>
        <taxon>Eukaryota</taxon>
        <taxon>Viridiplantae</taxon>
        <taxon>Streptophyta</taxon>
        <taxon>Embryophyta</taxon>
        <taxon>Tracheophyta</taxon>
        <taxon>Polypodiopsida</taxon>
        <taxon>Polypodiidae</taxon>
        <taxon>Polypodiales</taxon>
        <taxon>Pteridineae</taxon>
        <taxon>Pteridaceae</taxon>
        <taxon>Parkerioideae</taxon>
        <taxon>Ceratopteris</taxon>
    </lineage>
</organism>
<evidence type="ECO:0000313" key="2">
    <source>
        <dbReference type="EMBL" id="KAH7387954.1"/>
    </source>
</evidence>
<dbReference type="Proteomes" id="UP000825935">
    <property type="component" value="Chromosome 16"/>
</dbReference>
<evidence type="ECO:0000313" key="3">
    <source>
        <dbReference type="Proteomes" id="UP000825935"/>
    </source>
</evidence>
<comment type="caution">
    <text evidence="2">The sequence shown here is derived from an EMBL/GenBank/DDBJ whole genome shotgun (WGS) entry which is preliminary data.</text>
</comment>
<gene>
    <name evidence="2" type="ORF">KP509_16G050300</name>
</gene>
<protein>
    <recommendedName>
        <fullName evidence="4">Retrotransposon Copia-like N-terminal domain-containing protein</fullName>
    </recommendedName>
</protein>
<accession>A0A8T2T370</accession>
<dbReference type="AlphaFoldDB" id="A0A8T2T370"/>
<sequence length="352" mass="40163">MANVDGMTQLMSDKLDKNNFHAWRFKMMNFLMGKGYWKYIEGENKNARQLQERNWIADQLRAYVEWNQGAQKVMYWLSVSIQDSMIGHIQDAKTPKEAWNSLLTLYETNTKAWRSQLKNKLHTLEKKSMSELHISSSKLTRENIPHFTDLVSMLIIEETNLGEDSKSQGKPNAKEGLNLEPNDKENAEKSSAESHILSGLDASPSNSSNSNPWSGRLCGNFRPANSSNTSNKGKEKLSAGHKTCVGFEDVDGDSSDSEKSLDEELGLPSVKTLGVRKAHVDDKRRSDPGPRISERMRNLVQRLTYDSYMALHCAYMTKMKRTKGMEEKFEDVDIIRWKKDAEEESPSFPKEK</sequence>
<evidence type="ECO:0008006" key="4">
    <source>
        <dbReference type="Google" id="ProtNLM"/>
    </source>
</evidence>
<proteinExistence type="predicted"/>
<evidence type="ECO:0000256" key="1">
    <source>
        <dbReference type="SAM" id="MobiDB-lite"/>
    </source>
</evidence>
<dbReference type="OrthoDB" id="6770341at2759"/>
<dbReference type="EMBL" id="CM035421">
    <property type="protein sequence ID" value="KAH7387954.1"/>
    <property type="molecule type" value="Genomic_DNA"/>
</dbReference>